<evidence type="ECO:0000256" key="1">
    <source>
        <dbReference type="SAM" id="MobiDB-lite"/>
    </source>
</evidence>
<protein>
    <submittedName>
        <fullName evidence="2">Uncharacterized protein</fullName>
    </submittedName>
</protein>
<reference evidence="2 3" key="1">
    <citation type="submission" date="2019-09" db="EMBL/GenBank/DDBJ databases">
        <title>Taxonomy of Antarctic Massilia spp.: description of Massilia rubra sp. nov., Massilia aquatica sp. nov., Massilia mucilaginosa sp. nov., Massilia frigida sp. nov. isolated from streams, lakes and regoliths.</title>
        <authorList>
            <person name="Holochova P."/>
            <person name="Sedlacek I."/>
            <person name="Kralova S."/>
            <person name="Maslanova I."/>
            <person name="Busse H.-J."/>
            <person name="Stankova E."/>
            <person name="Vrbovska V."/>
            <person name="Kovarovic V."/>
            <person name="Bartak M."/>
            <person name="Svec P."/>
            <person name="Pantucek R."/>
        </authorList>
    </citation>
    <scope>NUCLEOTIDE SEQUENCE [LARGE SCALE GENOMIC DNA]</scope>
    <source>
        <strain evidence="2 3">CCM 8692</strain>
    </source>
</reference>
<evidence type="ECO:0000313" key="3">
    <source>
        <dbReference type="Proteomes" id="UP000785613"/>
    </source>
</evidence>
<organism evidence="2 3">
    <name type="scientific">Massilia rubra</name>
    <dbReference type="NCBI Taxonomy" id="2607910"/>
    <lineage>
        <taxon>Bacteria</taxon>
        <taxon>Pseudomonadati</taxon>
        <taxon>Pseudomonadota</taxon>
        <taxon>Betaproteobacteria</taxon>
        <taxon>Burkholderiales</taxon>
        <taxon>Oxalobacteraceae</taxon>
        <taxon>Telluria group</taxon>
        <taxon>Massilia</taxon>
    </lineage>
</organism>
<accession>A0ABX0LM32</accession>
<keyword evidence="3" id="KW-1185">Reference proteome</keyword>
<proteinExistence type="predicted"/>
<evidence type="ECO:0000313" key="2">
    <source>
        <dbReference type="EMBL" id="NHZ33723.1"/>
    </source>
</evidence>
<sequence>MAYDLVAGPGSEHGEAPDDATSIDLHDLPALARLLRRGHCDFLERISHLAQDQAFDLRQVDAALDCLLPLRHASLHPDERALLHKLIGVLSFASRTQQGLYGICD</sequence>
<dbReference type="RefSeq" id="WP_167223622.1">
    <property type="nucleotide sequence ID" value="NZ_VUYU01000005.1"/>
</dbReference>
<feature type="region of interest" description="Disordered" evidence="1">
    <location>
        <begin position="1"/>
        <end position="21"/>
    </location>
</feature>
<comment type="caution">
    <text evidence="2">The sequence shown here is derived from an EMBL/GenBank/DDBJ whole genome shotgun (WGS) entry which is preliminary data.</text>
</comment>
<name>A0ABX0LM32_9BURK</name>
<dbReference type="EMBL" id="VUYU01000005">
    <property type="protein sequence ID" value="NHZ33723.1"/>
    <property type="molecule type" value="Genomic_DNA"/>
</dbReference>
<dbReference type="Proteomes" id="UP000785613">
    <property type="component" value="Unassembled WGS sequence"/>
</dbReference>
<gene>
    <name evidence="2" type="ORF">F0185_08985</name>
</gene>